<dbReference type="EMBL" id="JBHTCJ010000021">
    <property type="protein sequence ID" value="MFC7344892.1"/>
    <property type="molecule type" value="Genomic_DNA"/>
</dbReference>
<dbReference type="Proteomes" id="UP001596504">
    <property type="component" value="Unassembled WGS sequence"/>
</dbReference>
<name>A0ABW2LRM0_9PSEU</name>
<comment type="caution">
    <text evidence="1">The sequence shown here is derived from an EMBL/GenBank/DDBJ whole genome shotgun (WGS) entry which is preliminary data.</text>
</comment>
<accession>A0ABW2LRM0</accession>
<evidence type="ECO:0000313" key="1">
    <source>
        <dbReference type="EMBL" id="MFC7344892.1"/>
    </source>
</evidence>
<gene>
    <name evidence="1" type="ORF">ACFQRI_26070</name>
</gene>
<keyword evidence="2" id="KW-1185">Reference proteome</keyword>
<reference evidence="2" key="1">
    <citation type="journal article" date="2019" name="Int. J. Syst. Evol. Microbiol.">
        <title>The Global Catalogue of Microorganisms (GCM) 10K type strain sequencing project: providing services to taxonomists for standard genome sequencing and annotation.</title>
        <authorList>
            <consortium name="The Broad Institute Genomics Platform"/>
            <consortium name="The Broad Institute Genome Sequencing Center for Infectious Disease"/>
            <person name="Wu L."/>
            <person name="Ma J."/>
        </authorList>
    </citation>
    <scope>NUCLEOTIDE SEQUENCE [LARGE SCALE GENOMIC DNA]</scope>
    <source>
        <strain evidence="2">WLHS5</strain>
    </source>
</reference>
<organism evidence="1 2">
    <name type="scientific">Saccharopolyspora griseoalba</name>
    <dbReference type="NCBI Taxonomy" id="1431848"/>
    <lineage>
        <taxon>Bacteria</taxon>
        <taxon>Bacillati</taxon>
        <taxon>Actinomycetota</taxon>
        <taxon>Actinomycetes</taxon>
        <taxon>Pseudonocardiales</taxon>
        <taxon>Pseudonocardiaceae</taxon>
        <taxon>Saccharopolyspora</taxon>
    </lineage>
</organism>
<sequence>MSRRTATVAKVTQARKGDEARTPLVIVTLHCQGRAYFWDAEPGTYRVGQEVQVKVNNLDHMHPAS</sequence>
<evidence type="ECO:0000313" key="2">
    <source>
        <dbReference type="Proteomes" id="UP001596504"/>
    </source>
</evidence>
<protein>
    <submittedName>
        <fullName evidence="1">Uncharacterized protein</fullName>
    </submittedName>
</protein>
<dbReference type="RefSeq" id="WP_380673126.1">
    <property type="nucleotide sequence ID" value="NZ_JBHTCJ010000021.1"/>
</dbReference>
<proteinExistence type="predicted"/>